<accession>A0A812TD58</accession>
<evidence type="ECO:0000313" key="5">
    <source>
        <dbReference type="Proteomes" id="UP000649617"/>
    </source>
</evidence>
<dbReference type="Proteomes" id="UP000649617">
    <property type="component" value="Unassembled WGS sequence"/>
</dbReference>
<dbReference type="Pfam" id="PF00168">
    <property type="entry name" value="C2"/>
    <property type="match status" value="1"/>
</dbReference>
<sequence length="469" mass="52990">MPTHITDHTPVSKGDEPDGFVKVYVDDTFKYSTHTINNNRSPQWSDPQTFDIVADLTMIRVHVFDSDGDQESELEDPIGFVEFCIADIPFDEAAELQAVDEIDGWFELRFPNNLQGVNTDRYAEHMYMREEEKNQARPTTAPQKGAEKEDPNVDELGDDIYYQSKAKVQSGVMGRALKRLNFMSGTGNNANPNSDEQYNAGEIHLKLRLRRVVSDNTALFAKALVPSYMTYAAFIQEEFLPKLDLQELLDDSMDIKIKIIDDMLFAVYAFLSYVLAWRSWLLSGLLFISVVSGAKSSMLAYGFFHMWLALVMVLLKSETWRNDMTTNGMNAPLNQDGLEQVARFNSTDEMHVYLIRMVQASCGTISGWQELVHFAGTVVQGDGEVGVTYDDLLRALKDLWFLDFPSGNPVEKGALVRVNDRRRGTVTKIEGDLVDVDYDEPGFLDPSLPPGGDGCYSFFHPSFLGRYYL</sequence>
<feature type="domain" description="C2" evidence="3">
    <location>
        <begin position="1"/>
        <end position="106"/>
    </location>
</feature>
<reference evidence="4" key="1">
    <citation type="submission" date="2021-02" db="EMBL/GenBank/DDBJ databases">
        <authorList>
            <person name="Dougan E. K."/>
            <person name="Rhodes N."/>
            <person name="Thang M."/>
            <person name="Chan C."/>
        </authorList>
    </citation>
    <scope>NUCLEOTIDE SEQUENCE</scope>
</reference>
<evidence type="ECO:0000256" key="1">
    <source>
        <dbReference type="SAM" id="MobiDB-lite"/>
    </source>
</evidence>
<name>A0A812TD58_SYMPI</name>
<dbReference type="PROSITE" id="PS50004">
    <property type="entry name" value="C2"/>
    <property type="match status" value="1"/>
</dbReference>
<dbReference type="SUPFAM" id="SSF49562">
    <property type="entry name" value="C2 domain (Calcium/lipid-binding domain, CaLB)"/>
    <property type="match status" value="1"/>
</dbReference>
<dbReference type="OrthoDB" id="417198at2759"/>
<evidence type="ECO:0000313" key="4">
    <source>
        <dbReference type="EMBL" id="CAE7516819.1"/>
    </source>
</evidence>
<dbReference type="EMBL" id="CAJNIZ010029546">
    <property type="protein sequence ID" value="CAE7516819.1"/>
    <property type="molecule type" value="Genomic_DNA"/>
</dbReference>
<keyword evidence="2" id="KW-1133">Transmembrane helix</keyword>
<proteinExistence type="predicted"/>
<keyword evidence="2" id="KW-0472">Membrane</keyword>
<protein>
    <submittedName>
        <fullName evidence="4">RihB protein</fullName>
    </submittedName>
</protein>
<comment type="caution">
    <text evidence="4">The sequence shown here is derived from an EMBL/GenBank/DDBJ whole genome shotgun (WGS) entry which is preliminary data.</text>
</comment>
<dbReference type="CDD" id="cd00030">
    <property type="entry name" value="C2"/>
    <property type="match status" value="1"/>
</dbReference>
<feature type="transmembrane region" description="Helical" evidence="2">
    <location>
        <begin position="298"/>
        <end position="315"/>
    </location>
</feature>
<evidence type="ECO:0000256" key="2">
    <source>
        <dbReference type="SAM" id="Phobius"/>
    </source>
</evidence>
<feature type="transmembrane region" description="Helical" evidence="2">
    <location>
        <begin position="265"/>
        <end position="292"/>
    </location>
</feature>
<keyword evidence="5" id="KW-1185">Reference proteome</keyword>
<keyword evidence="2" id="KW-0812">Transmembrane</keyword>
<dbReference type="AlphaFoldDB" id="A0A812TD58"/>
<evidence type="ECO:0000259" key="3">
    <source>
        <dbReference type="PROSITE" id="PS50004"/>
    </source>
</evidence>
<dbReference type="Gene3D" id="2.60.40.150">
    <property type="entry name" value="C2 domain"/>
    <property type="match status" value="1"/>
</dbReference>
<feature type="region of interest" description="Disordered" evidence="1">
    <location>
        <begin position="130"/>
        <end position="154"/>
    </location>
</feature>
<gene>
    <name evidence="4" type="primary">rihB</name>
    <name evidence="4" type="ORF">SPIL2461_LOCUS13497</name>
</gene>
<organism evidence="4 5">
    <name type="scientific">Symbiodinium pilosum</name>
    <name type="common">Dinoflagellate</name>
    <dbReference type="NCBI Taxonomy" id="2952"/>
    <lineage>
        <taxon>Eukaryota</taxon>
        <taxon>Sar</taxon>
        <taxon>Alveolata</taxon>
        <taxon>Dinophyceae</taxon>
        <taxon>Suessiales</taxon>
        <taxon>Symbiodiniaceae</taxon>
        <taxon>Symbiodinium</taxon>
    </lineage>
</organism>
<dbReference type="InterPro" id="IPR000008">
    <property type="entry name" value="C2_dom"/>
</dbReference>
<dbReference type="InterPro" id="IPR035892">
    <property type="entry name" value="C2_domain_sf"/>
</dbReference>